<protein>
    <recommendedName>
        <fullName evidence="7">3-phosphoshikimate 1-carboxyvinyltransferase</fullName>
        <ecNumber evidence="7">2.5.1.19</ecNumber>
    </recommendedName>
    <alternativeName>
        <fullName evidence="7">5-enolpyruvylshikimate-3-phosphate synthase</fullName>
        <shortName evidence="7">EPSP synthase</shortName>
        <shortName evidence="7">EPSPS</shortName>
    </alternativeName>
</protein>
<dbReference type="InterPro" id="IPR006264">
    <property type="entry name" value="EPSP_synthase"/>
</dbReference>
<feature type="compositionally biased region" description="Low complexity" evidence="8">
    <location>
        <begin position="325"/>
        <end position="336"/>
    </location>
</feature>
<comment type="subunit">
    <text evidence="7">Monomer.</text>
</comment>
<feature type="domain" description="Enolpyruvate transferase" evidence="9">
    <location>
        <begin position="17"/>
        <end position="461"/>
    </location>
</feature>
<feature type="binding site" evidence="7">
    <location>
        <position position="34"/>
    </location>
    <ligand>
        <name>3-phosphoshikimate</name>
        <dbReference type="ChEBI" id="CHEBI:145989"/>
    </ligand>
</feature>
<dbReference type="Proteomes" id="UP001589862">
    <property type="component" value="Unassembled WGS sequence"/>
</dbReference>
<feature type="binding site" evidence="7">
    <location>
        <position position="229"/>
    </location>
    <ligand>
        <name>3-phosphoshikimate</name>
        <dbReference type="ChEBI" id="CHEBI:145989"/>
    </ligand>
</feature>
<feature type="binding site" evidence="7">
    <location>
        <position position="454"/>
    </location>
    <ligand>
        <name>phosphoenolpyruvate</name>
        <dbReference type="ChEBI" id="CHEBI:58702"/>
    </ligand>
</feature>
<dbReference type="HAMAP" id="MF_00210">
    <property type="entry name" value="EPSP_synth"/>
    <property type="match status" value="1"/>
</dbReference>
<feature type="binding site" evidence="7">
    <location>
        <position position="29"/>
    </location>
    <ligand>
        <name>3-phosphoshikimate</name>
        <dbReference type="ChEBI" id="CHEBI:145989"/>
    </ligand>
</feature>
<dbReference type="CDD" id="cd01556">
    <property type="entry name" value="EPSP_synthase"/>
    <property type="match status" value="1"/>
</dbReference>
<accession>A0ABV6PBQ2</accession>
<keyword evidence="11" id="KW-1185">Reference proteome</keyword>
<dbReference type="PIRSF" id="PIRSF000505">
    <property type="entry name" value="EPSPS"/>
    <property type="match status" value="1"/>
</dbReference>
<keyword evidence="5 7" id="KW-0057">Aromatic amino acid biosynthesis</keyword>
<dbReference type="InterPro" id="IPR023193">
    <property type="entry name" value="EPSP_synthase_CS"/>
</dbReference>
<evidence type="ECO:0000259" key="9">
    <source>
        <dbReference type="Pfam" id="PF00275"/>
    </source>
</evidence>
<dbReference type="SUPFAM" id="SSF55205">
    <property type="entry name" value="EPT/RTPC-like"/>
    <property type="match status" value="1"/>
</dbReference>
<feature type="region of interest" description="Disordered" evidence="8">
    <location>
        <begin position="323"/>
        <end position="349"/>
    </location>
</feature>
<dbReference type="NCBIfam" id="TIGR01356">
    <property type="entry name" value="aroA"/>
    <property type="match status" value="1"/>
</dbReference>
<comment type="pathway">
    <text evidence="1 7">Metabolic intermediate biosynthesis; chorismate biosynthesis; chorismate from D-erythrose 4-phosphate and phosphoenolpyruvate: step 6/7.</text>
</comment>
<evidence type="ECO:0000256" key="4">
    <source>
        <dbReference type="ARBA" id="ARBA00022679"/>
    </source>
</evidence>
<organism evidence="10 11">
    <name type="scientific">Micrococcoides hystricis</name>
    <dbReference type="NCBI Taxonomy" id="1572761"/>
    <lineage>
        <taxon>Bacteria</taxon>
        <taxon>Bacillati</taxon>
        <taxon>Actinomycetota</taxon>
        <taxon>Actinomycetes</taxon>
        <taxon>Micrococcales</taxon>
        <taxon>Micrococcaceae</taxon>
        <taxon>Micrococcoides</taxon>
    </lineage>
</organism>
<dbReference type="Pfam" id="PF00275">
    <property type="entry name" value="EPSP_synthase"/>
    <property type="match status" value="1"/>
</dbReference>
<feature type="binding site" evidence="7">
    <location>
        <position position="202"/>
    </location>
    <ligand>
        <name>phosphoenolpyruvate</name>
        <dbReference type="ChEBI" id="CHEBI:58702"/>
    </ligand>
</feature>
<evidence type="ECO:0000256" key="7">
    <source>
        <dbReference type="HAMAP-Rule" id="MF_00210"/>
    </source>
</evidence>
<dbReference type="PROSITE" id="PS00885">
    <property type="entry name" value="EPSP_SYNTHASE_2"/>
    <property type="match status" value="1"/>
</dbReference>
<dbReference type="RefSeq" id="WP_377459798.1">
    <property type="nucleotide sequence ID" value="NZ_JBHLUB010000031.1"/>
</dbReference>
<evidence type="ECO:0000256" key="5">
    <source>
        <dbReference type="ARBA" id="ARBA00023141"/>
    </source>
</evidence>
<evidence type="ECO:0000256" key="3">
    <source>
        <dbReference type="ARBA" id="ARBA00022605"/>
    </source>
</evidence>
<dbReference type="PANTHER" id="PTHR21090">
    <property type="entry name" value="AROM/DEHYDROQUINATE SYNTHASE"/>
    <property type="match status" value="1"/>
</dbReference>
<comment type="subcellular location">
    <subcellularLocation>
        <location evidence="7">Cytoplasm</location>
    </subcellularLocation>
</comment>
<dbReference type="EC" id="2.5.1.19" evidence="7"/>
<comment type="function">
    <text evidence="7">Catalyzes the transfer of the enolpyruvyl moiety of phosphoenolpyruvate (PEP) to the 5-hydroxyl of shikimate-3-phosphate (S3P) to produce enolpyruvyl shikimate-3-phosphate and inorganic phosphate.</text>
</comment>
<dbReference type="Gene3D" id="3.65.10.10">
    <property type="entry name" value="Enolpyruvate transferase domain"/>
    <property type="match status" value="2"/>
</dbReference>
<feature type="binding site" evidence="7">
    <location>
        <position position="142"/>
    </location>
    <ligand>
        <name>phosphoenolpyruvate</name>
        <dbReference type="ChEBI" id="CHEBI:58702"/>
    </ligand>
</feature>
<comment type="catalytic activity">
    <reaction evidence="6">
        <text>3-phosphoshikimate + phosphoenolpyruvate = 5-O-(1-carboxyvinyl)-3-phosphoshikimate + phosphate</text>
        <dbReference type="Rhea" id="RHEA:21256"/>
        <dbReference type="ChEBI" id="CHEBI:43474"/>
        <dbReference type="ChEBI" id="CHEBI:57701"/>
        <dbReference type="ChEBI" id="CHEBI:58702"/>
        <dbReference type="ChEBI" id="CHEBI:145989"/>
        <dbReference type="EC" id="2.5.1.19"/>
    </reaction>
    <physiologicalReaction direction="left-to-right" evidence="6">
        <dbReference type="Rhea" id="RHEA:21257"/>
    </physiologicalReaction>
</comment>
<feature type="active site" description="Proton acceptor" evidence="7">
    <location>
        <position position="357"/>
    </location>
</feature>
<feature type="binding site" evidence="7">
    <location>
        <position position="29"/>
    </location>
    <ligand>
        <name>phosphoenolpyruvate</name>
        <dbReference type="ChEBI" id="CHEBI:58702"/>
    </ligand>
</feature>
<evidence type="ECO:0000313" key="11">
    <source>
        <dbReference type="Proteomes" id="UP001589862"/>
    </source>
</evidence>
<comment type="similarity">
    <text evidence="2 7">Belongs to the EPSP synthase family.</text>
</comment>
<name>A0ABV6PBQ2_9MICC</name>
<evidence type="ECO:0000256" key="1">
    <source>
        <dbReference type="ARBA" id="ARBA00004811"/>
    </source>
</evidence>
<feature type="binding site" evidence="7">
    <location>
        <position position="357"/>
    </location>
    <ligand>
        <name>3-phosphoshikimate</name>
        <dbReference type="ChEBI" id="CHEBI:145989"/>
    </ligand>
</feature>
<dbReference type="GO" id="GO:0003866">
    <property type="term" value="F:3-phosphoshikimate 1-carboxyvinyltransferase activity"/>
    <property type="evidence" value="ECO:0007669"/>
    <property type="project" value="UniProtKB-EC"/>
</dbReference>
<dbReference type="PANTHER" id="PTHR21090:SF5">
    <property type="entry name" value="PENTAFUNCTIONAL AROM POLYPEPTIDE"/>
    <property type="match status" value="1"/>
</dbReference>
<evidence type="ECO:0000256" key="8">
    <source>
        <dbReference type="SAM" id="MobiDB-lite"/>
    </source>
</evidence>
<sequence>MTTNSALEYWPAPVAHTPVRASVHVPASKSLTNRYLTLATLAALNPENTAPTVLHNPLASRDSDLMVQALAAMGITMTEAADGSWQFNRATKTEAAAQGQEAAAPVYIECGLAGTVMRFAPVLAALIGGDYIFDGDPGARVRPMSELLSALAQQGVELTQLDEQHNPITCAAGQEMTLPFRLRSTGSLPGGTVTLDSTATSQYITALLFLGVGTESPLTIVHTGAKVPSPDHIDMTVQLLAEHGISVAGRGPRWTVTPGRIAGFTTTVEPDLSNAGPFLAAAVVTGGTVSVPHWPARTTQVGDQWRTLLPRFGARVEFTPDAHDSSVGTLTVTGSSEQDPDGRVSFPGGGTISDASELAPTLAAIAALANSPTTLTGIAHLRGHETDRLAALTTEINALGGSVVETADGLQITPAPLQAGDFGSYHDHRMATAGAIIGLAVPGIRVENIATTAKTMPDFPQLWADMVGETATAESGS</sequence>
<feature type="binding site" evidence="7">
    <location>
        <position position="201"/>
    </location>
    <ligand>
        <name>3-phosphoshikimate</name>
        <dbReference type="ChEBI" id="CHEBI:145989"/>
    </ligand>
</feature>
<keyword evidence="4 7" id="KW-0808">Transferase</keyword>
<dbReference type="InterPro" id="IPR013792">
    <property type="entry name" value="RNA3'P_cycl/enolpyr_Trfase_a/b"/>
</dbReference>
<reference evidence="10 11" key="1">
    <citation type="submission" date="2024-09" db="EMBL/GenBank/DDBJ databases">
        <authorList>
            <person name="Sun Q."/>
            <person name="Mori K."/>
        </authorList>
    </citation>
    <scope>NUCLEOTIDE SEQUENCE [LARGE SCALE GENOMIC DNA]</scope>
    <source>
        <strain evidence="10 11">NCAIM B.02604</strain>
    </source>
</reference>
<feature type="binding site" evidence="7">
    <location>
        <position position="114"/>
    </location>
    <ligand>
        <name>phosphoenolpyruvate</name>
        <dbReference type="ChEBI" id="CHEBI:58702"/>
    </ligand>
</feature>
<dbReference type="InterPro" id="IPR036968">
    <property type="entry name" value="Enolpyruvate_Tfrase_sf"/>
</dbReference>
<feature type="binding site" evidence="7">
    <location>
        <position position="384"/>
    </location>
    <ligand>
        <name>3-phosphoshikimate</name>
        <dbReference type="ChEBI" id="CHEBI:145989"/>
    </ligand>
</feature>
<comment type="caution">
    <text evidence="7">Lacks conserved residue(s) required for the propagation of feature annotation.</text>
</comment>
<evidence type="ECO:0000313" key="10">
    <source>
        <dbReference type="EMBL" id="MFC0582550.1"/>
    </source>
</evidence>
<evidence type="ECO:0000256" key="2">
    <source>
        <dbReference type="ARBA" id="ARBA00009948"/>
    </source>
</evidence>
<keyword evidence="3 7" id="KW-0028">Amino-acid biosynthesis</keyword>
<feature type="binding site" evidence="7">
    <location>
        <position position="202"/>
    </location>
    <ligand>
        <name>3-phosphoshikimate</name>
        <dbReference type="ChEBI" id="CHEBI:145989"/>
    </ligand>
</feature>
<keyword evidence="7" id="KW-0963">Cytoplasm</keyword>
<comment type="caution">
    <text evidence="10">The sequence shown here is derived from an EMBL/GenBank/DDBJ whole genome shotgun (WGS) entry which is preliminary data.</text>
</comment>
<feature type="binding site" evidence="7">
    <location>
        <position position="30"/>
    </location>
    <ligand>
        <name>3-phosphoshikimate</name>
        <dbReference type="ChEBI" id="CHEBI:145989"/>
    </ligand>
</feature>
<feature type="binding site" evidence="7">
    <location>
        <position position="429"/>
    </location>
    <ligand>
        <name>phosphoenolpyruvate</name>
        <dbReference type="ChEBI" id="CHEBI:58702"/>
    </ligand>
</feature>
<feature type="binding site" evidence="7">
    <location>
        <position position="200"/>
    </location>
    <ligand>
        <name>3-phosphoshikimate</name>
        <dbReference type="ChEBI" id="CHEBI:145989"/>
    </ligand>
</feature>
<evidence type="ECO:0000256" key="6">
    <source>
        <dbReference type="ARBA" id="ARBA00044633"/>
    </source>
</evidence>
<feature type="binding site" evidence="7">
    <location>
        <position position="388"/>
    </location>
    <ligand>
        <name>phosphoenolpyruvate</name>
        <dbReference type="ChEBI" id="CHEBI:58702"/>
    </ligand>
</feature>
<proteinExistence type="inferred from homology"/>
<dbReference type="InterPro" id="IPR001986">
    <property type="entry name" value="Enolpyruvate_Tfrase_dom"/>
</dbReference>
<dbReference type="EMBL" id="JBHLUB010000031">
    <property type="protein sequence ID" value="MFC0582550.1"/>
    <property type="molecule type" value="Genomic_DNA"/>
</dbReference>
<gene>
    <name evidence="7 10" type="primary">aroA</name>
    <name evidence="10" type="ORF">ACFFFR_09195</name>
</gene>